<sequence>MLSCLALACSPRKNGNTALLARQALDACAAAGCATEYLHLAGFNYQPCQACEGCNTTGRCVLKDDAGMLYEKILSADRIILAAPVYSMGICAQAKTFIDRAQQFWAMKYLLKRSVISDQNRLARRGIFISCAGSTLPGVFDGARQVANYFFKMLEIELLASLCFDGVDHQGEILNHTTAMTRATEYGRLLGESTKMP</sequence>
<organism evidence="4 5">
    <name type="scientific">Sporotomaculum syntrophicum</name>
    <dbReference type="NCBI Taxonomy" id="182264"/>
    <lineage>
        <taxon>Bacteria</taxon>
        <taxon>Bacillati</taxon>
        <taxon>Bacillota</taxon>
        <taxon>Clostridia</taxon>
        <taxon>Eubacteriales</taxon>
        <taxon>Desulfallaceae</taxon>
        <taxon>Sporotomaculum</taxon>
    </lineage>
</organism>
<keyword evidence="4" id="KW-0560">Oxidoreductase</keyword>
<comment type="caution">
    <text evidence="4">The sequence shown here is derived from an EMBL/GenBank/DDBJ whole genome shotgun (WGS) entry which is preliminary data.</text>
</comment>
<dbReference type="Proteomes" id="UP000798488">
    <property type="component" value="Unassembled WGS sequence"/>
</dbReference>
<dbReference type="InterPro" id="IPR005025">
    <property type="entry name" value="FMN_Rdtase-like_dom"/>
</dbReference>
<keyword evidence="5" id="KW-1185">Reference proteome</keyword>
<name>A0A9D2WNX1_9FIRM</name>
<protein>
    <submittedName>
        <fullName evidence="4">2-amino-4-deoxychorismate dehydrogenase</fullName>
        <ecNumber evidence="4">1.3.99.24</ecNumber>
    </submittedName>
</protein>
<reference evidence="4" key="1">
    <citation type="submission" date="2016-02" db="EMBL/GenBank/DDBJ databases">
        <title>Draft Genome Sequence of Sporotomaculum syntrophicum Strain FB, a Syntrophic Benzoate Degrader.</title>
        <authorList>
            <person name="Nobu M.K."/>
            <person name="Narihiro T."/>
            <person name="Qiu Y.-L."/>
            <person name="Ohashi A."/>
            <person name="Liu W.-T."/>
            <person name="Yuji S."/>
        </authorList>
    </citation>
    <scope>NUCLEOTIDE SEQUENCE</scope>
    <source>
        <strain evidence="4">FB</strain>
    </source>
</reference>
<keyword evidence="2" id="KW-0288">FMN</keyword>
<evidence type="ECO:0000313" key="5">
    <source>
        <dbReference type="Proteomes" id="UP000798488"/>
    </source>
</evidence>
<dbReference type="Pfam" id="PF03358">
    <property type="entry name" value="FMN_red"/>
    <property type="match status" value="1"/>
</dbReference>
<evidence type="ECO:0000256" key="1">
    <source>
        <dbReference type="ARBA" id="ARBA00022630"/>
    </source>
</evidence>
<dbReference type="InterPro" id="IPR051796">
    <property type="entry name" value="ISF_SsuE-like"/>
</dbReference>
<dbReference type="PANTHER" id="PTHR43278">
    <property type="entry name" value="NAD(P)H-DEPENDENT FMN-CONTAINING OXIDOREDUCTASE YWQN-RELATED"/>
    <property type="match status" value="1"/>
</dbReference>
<keyword evidence="1" id="KW-0285">Flavoprotein</keyword>
<evidence type="ECO:0000256" key="2">
    <source>
        <dbReference type="ARBA" id="ARBA00022643"/>
    </source>
</evidence>
<proteinExistence type="predicted"/>
<dbReference type="EMBL" id="LSRS01000005">
    <property type="protein sequence ID" value="KAF1084378.1"/>
    <property type="molecule type" value="Genomic_DNA"/>
</dbReference>
<accession>A0A9D2WNX1</accession>
<feature type="domain" description="NADPH-dependent FMN reductase-like" evidence="3">
    <location>
        <begin position="5"/>
        <end position="114"/>
    </location>
</feature>
<dbReference type="InterPro" id="IPR029039">
    <property type="entry name" value="Flavoprotein-like_sf"/>
</dbReference>
<dbReference type="EC" id="1.3.99.24" evidence="4"/>
<dbReference type="SUPFAM" id="SSF52218">
    <property type="entry name" value="Flavoproteins"/>
    <property type="match status" value="1"/>
</dbReference>
<dbReference type="RefSeq" id="WP_161822471.1">
    <property type="nucleotide sequence ID" value="NZ_LSRS01000005.1"/>
</dbReference>
<dbReference type="OrthoDB" id="9805976at2"/>
<evidence type="ECO:0000259" key="3">
    <source>
        <dbReference type="Pfam" id="PF03358"/>
    </source>
</evidence>
<evidence type="ECO:0000313" key="4">
    <source>
        <dbReference type="EMBL" id="KAF1084378.1"/>
    </source>
</evidence>
<dbReference type="GO" id="GO:0016491">
    <property type="term" value="F:oxidoreductase activity"/>
    <property type="evidence" value="ECO:0007669"/>
    <property type="project" value="UniProtKB-KW"/>
</dbReference>
<dbReference type="PANTHER" id="PTHR43278:SF2">
    <property type="entry name" value="IRON-SULFUR FLAVOPROTEIN"/>
    <property type="match status" value="1"/>
</dbReference>
<gene>
    <name evidence="4" type="primary">sgcG_3</name>
    <name evidence="4" type="ORF">SPSYN_02155</name>
</gene>
<dbReference type="Gene3D" id="3.40.50.360">
    <property type="match status" value="1"/>
</dbReference>
<dbReference type="AlphaFoldDB" id="A0A9D2WNX1"/>